<evidence type="ECO:0000313" key="5">
    <source>
        <dbReference type="Proteomes" id="UP000186165"/>
    </source>
</evidence>
<protein>
    <recommendedName>
        <fullName evidence="1">C2H2-type domain-containing protein</fullName>
    </recommendedName>
</protein>
<dbReference type="EMBL" id="CP016804">
    <property type="protein sequence ID" value="APE95914.1"/>
    <property type="molecule type" value="Genomic_DNA"/>
</dbReference>
<dbReference type="InterPro" id="IPR055987">
    <property type="entry name" value="DUF7565"/>
</dbReference>
<dbReference type="EMBL" id="CP016070">
    <property type="protein sequence ID" value="AOW80575.1"/>
    <property type="molecule type" value="Genomic_DNA"/>
</dbReference>
<reference evidence="2 4" key="1">
    <citation type="submission" date="2016-06" db="EMBL/GenBank/DDBJ databases">
        <title>Discovery of anaerobic lithoheterotrophic haloarchaeon capable of sulfur respiration by hydrogen and formate.</title>
        <authorList>
            <person name="Sorokin D.Y."/>
            <person name="Kublanov I.V."/>
            <person name="Roman P."/>
            <person name="Sinninghe Damste J.S."/>
            <person name="Golyshin P.N."/>
            <person name="Rojo D."/>
            <person name="Ciordia S."/>
            <person name="Mena Md.C."/>
            <person name="Ferrer M."/>
            <person name="Smedile F."/>
            <person name="Messina E."/>
            <person name="La Cono V."/>
            <person name="Yakimov M.M."/>
        </authorList>
    </citation>
    <scope>NUCLEOTIDE SEQUENCE [LARGE SCALE GENOMIC DNA]</scope>
    <source>
        <strain evidence="2 4">HTSR1</strain>
    </source>
</reference>
<accession>A0A1D8S5F9</accession>
<dbReference type="Pfam" id="PF24446">
    <property type="entry name" value="DUF7565"/>
    <property type="match status" value="1"/>
</dbReference>
<evidence type="ECO:0000313" key="2">
    <source>
        <dbReference type="EMBL" id="AOW80575.1"/>
    </source>
</evidence>
<dbReference type="GeneID" id="30417999"/>
<dbReference type="PROSITE" id="PS00028">
    <property type="entry name" value="ZINC_FINGER_C2H2_1"/>
    <property type="match status" value="1"/>
</dbReference>
<dbReference type="OrthoDB" id="311125at2157"/>
<evidence type="ECO:0000313" key="3">
    <source>
        <dbReference type="EMBL" id="APE95914.1"/>
    </source>
</evidence>
<dbReference type="KEGG" id="halh:HTSR_1399"/>
<dbReference type="InterPro" id="IPR013087">
    <property type="entry name" value="Znf_C2H2_type"/>
</dbReference>
<sequence>MSRWLCAIEGCMVGFEDVESLLAHQRDDHEGHTCEICGERVPAGFFAIRHAFEEHTRAEYVRHYDADSDAIRWREQILAAVGEQLTAAE</sequence>
<dbReference type="AlphaFoldDB" id="A0A1D8S5F9"/>
<name>A0A1D8S5F9_9EURY</name>
<evidence type="ECO:0000313" key="4">
    <source>
        <dbReference type="Proteomes" id="UP000185608"/>
    </source>
</evidence>
<dbReference type="RefSeq" id="WP_070365258.1">
    <property type="nucleotide sequence ID" value="NZ_CP016070.1"/>
</dbReference>
<organism evidence="2 4">
    <name type="scientific">Halodesulfurarchaeum formicicum</name>
    <dbReference type="NCBI Taxonomy" id="1873524"/>
    <lineage>
        <taxon>Archaea</taxon>
        <taxon>Methanobacteriati</taxon>
        <taxon>Methanobacteriota</taxon>
        <taxon>Stenosarchaea group</taxon>
        <taxon>Halobacteria</taxon>
        <taxon>Halobacteriales</taxon>
        <taxon>Halobacteriaceae</taxon>
        <taxon>Halodesulfurarchaeum</taxon>
    </lineage>
</organism>
<evidence type="ECO:0000259" key="1">
    <source>
        <dbReference type="PROSITE" id="PS00028"/>
    </source>
</evidence>
<reference evidence="5" key="2">
    <citation type="submission" date="2016-08" db="EMBL/GenBank/DDBJ databases">
        <title>Discovery of first anaerobic lithoheterotrophic haloarchae widely represented in hypersaline habitats.</title>
        <authorList>
            <person name="Sorokin D.Y."/>
            <person name="Kublanov I.V."/>
            <person name="Roman P."/>
            <person name="Sinninghe Damste J.S."/>
            <person name="Golyshin P.N."/>
            <person name="Rojo D."/>
            <person name="Ciordia S."/>
            <person name="Mena Md.C."/>
            <person name="Ferrer M."/>
            <person name="Smedile F."/>
            <person name="Messina E."/>
            <person name="La Cono V."/>
            <person name="Yakimov M.M."/>
        </authorList>
    </citation>
    <scope>NUCLEOTIDE SEQUENCE [LARGE SCALE GENOMIC DNA]</scope>
    <source>
        <strain evidence="5">HSR6</strain>
    </source>
</reference>
<dbReference type="Proteomes" id="UP000186165">
    <property type="component" value="Chromosome"/>
</dbReference>
<dbReference type="KEGG" id="hhsr:HSR6_1471"/>
<gene>
    <name evidence="3" type="ORF">HSR6_1471</name>
    <name evidence="2" type="ORF">HTSR_1399</name>
</gene>
<proteinExistence type="predicted"/>
<dbReference type="PATRIC" id="fig|1855411.3.peg.1400"/>
<feature type="domain" description="C2H2-type" evidence="1">
    <location>
        <begin position="6"/>
        <end position="29"/>
    </location>
</feature>
<accession>A0A1J1ACN0</accession>
<reference evidence="3" key="3">
    <citation type="journal article" date="2017" name="ISME J.">
        <title>Discovery of anaerobic lithoheterotrophic haloarchaea, ubiquitous in hypersaline habitats.</title>
        <authorList>
            <person name="Sorokin D.Y."/>
            <person name="Messina E."/>
            <person name="Smedile F."/>
            <person name="Roman P."/>
            <person name="Damste J.S.S."/>
            <person name="Ciordia S."/>
            <person name="Mena M.C."/>
            <person name="Ferrer M."/>
            <person name="Golyshin P.N."/>
            <person name="Kublanov I.V."/>
            <person name="Samarov N.I."/>
            <person name="Toshchakov S.V."/>
            <person name="La Cono V."/>
            <person name="Yakimov M.M."/>
        </authorList>
    </citation>
    <scope>NUCLEOTIDE SEQUENCE</scope>
    <source>
        <strain evidence="3">HSR6</strain>
    </source>
</reference>
<dbReference type="Proteomes" id="UP000185608">
    <property type="component" value="Chromosome"/>
</dbReference>
<keyword evidence="5" id="KW-1185">Reference proteome</keyword>